<reference evidence="1 2" key="1">
    <citation type="journal article" date="2011" name="Proc. Natl. Acad. Sci. U.S.A.">
        <title>Evolutionary erosion of yeast sex chromosomes by mating-type switching accidents.</title>
        <authorList>
            <person name="Gordon J.L."/>
            <person name="Armisen D."/>
            <person name="Proux-Wera E."/>
            <person name="Oheigeartaigh S.S."/>
            <person name="Byrne K.P."/>
            <person name="Wolfe K.H."/>
        </authorList>
    </citation>
    <scope>NUCLEOTIDE SEQUENCE [LARGE SCALE GENOMIC DNA]</scope>
    <source>
        <strain evidence="2">ATCC 10597 / BCRC 20456 / CBS 421 / NBRC 0211 / NRRL Y-12639</strain>
    </source>
</reference>
<protein>
    <submittedName>
        <fullName evidence="1">Uncharacterized protein</fullName>
    </submittedName>
</protein>
<dbReference type="RefSeq" id="XP_003668914.1">
    <property type="nucleotide sequence ID" value="XM_003668866.1"/>
</dbReference>
<dbReference type="Proteomes" id="UP000000689">
    <property type="component" value="Chromosome 3"/>
</dbReference>
<dbReference type="GeneID" id="11496446"/>
<keyword evidence="2" id="KW-1185">Reference proteome</keyword>
<sequence>MDFATVNGLKLRRPFSESRRNNIWRFLTNMYSVKQDNWILDEPTTLLDDRGTSNTMFKEYIMKYFLIDKGRVMPDTVLETHFHKLMLKGNNHTLLVFGPNLFKEQAFFSCDIEEAGKELLNNRYLLSSSRLRGFVRGLHSLPNILYKGYSYNESYKPSDLPSKPNRLLYLPPSQDSNIPLQAFFMGFLKRMQ</sequence>
<gene>
    <name evidence="1" type="primary">NDAI0C00110</name>
    <name evidence="1" type="ordered locus">NDAI_0C00110</name>
</gene>
<dbReference type="HOGENOM" id="CLU_1415530_0_0_1"/>
<proteinExistence type="predicted"/>
<dbReference type="AlphaFoldDB" id="G0W7B0"/>
<dbReference type="EMBL" id="HE580269">
    <property type="protein sequence ID" value="CCD23671.1"/>
    <property type="molecule type" value="Genomic_DNA"/>
</dbReference>
<evidence type="ECO:0000313" key="2">
    <source>
        <dbReference type="Proteomes" id="UP000000689"/>
    </source>
</evidence>
<evidence type="ECO:0000313" key="1">
    <source>
        <dbReference type="EMBL" id="CCD23671.1"/>
    </source>
</evidence>
<organism evidence="1 2">
    <name type="scientific">Naumovozyma dairenensis (strain ATCC 10597 / BCRC 20456 / CBS 421 / NBRC 0211 / NRRL Y-12639)</name>
    <name type="common">Saccharomyces dairenensis</name>
    <dbReference type="NCBI Taxonomy" id="1071378"/>
    <lineage>
        <taxon>Eukaryota</taxon>
        <taxon>Fungi</taxon>
        <taxon>Dikarya</taxon>
        <taxon>Ascomycota</taxon>
        <taxon>Saccharomycotina</taxon>
        <taxon>Saccharomycetes</taxon>
        <taxon>Saccharomycetales</taxon>
        <taxon>Saccharomycetaceae</taxon>
        <taxon>Naumovozyma</taxon>
    </lineage>
</organism>
<accession>G0W7B0</accession>
<name>G0W7B0_NAUDC</name>
<dbReference type="KEGG" id="ndi:NDAI_0C00110"/>